<keyword evidence="1" id="KW-0732">Signal</keyword>
<dbReference type="AlphaFoldDB" id="A0A1Y5RWF5"/>
<evidence type="ECO:0000256" key="1">
    <source>
        <dbReference type="SAM" id="SignalP"/>
    </source>
</evidence>
<evidence type="ECO:0000313" key="3">
    <source>
        <dbReference type="EMBL" id="SLN24169.1"/>
    </source>
</evidence>
<evidence type="ECO:0000313" key="4">
    <source>
        <dbReference type="Proteomes" id="UP000193409"/>
    </source>
</evidence>
<dbReference type="RefSeq" id="WP_085867560.1">
    <property type="nucleotide sequence ID" value="NZ_FWFQ01000005.1"/>
</dbReference>
<reference evidence="3 4" key="1">
    <citation type="submission" date="2017-03" db="EMBL/GenBank/DDBJ databases">
        <authorList>
            <person name="Afonso C.L."/>
            <person name="Miller P.J."/>
            <person name="Scott M.A."/>
            <person name="Spackman E."/>
            <person name="Goraichik I."/>
            <person name="Dimitrov K.M."/>
            <person name="Suarez D.L."/>
            <person name="Swayne D.E."/>
        </authorList>
    </citation>
    <scope>NUCLEOTIDE SEQUENCE [LARGE SCALE GENOMIC DNA]</scope>
    <source>
        <strain evidence="3 4">CECT 7680</strain>
    </source>
</reference>
<sequence length="96" mass="10133">MRAAALCLALLPIAGCVSTAPEEGEFLTFDIAAETQPCTGVAPMRCLIVNGEYFYDPIAGYTHVEGRPATITVLRTPAPIPVPADASAYTYTRVDG</sequence>
<feature type="domain" description="DUF4377" evidence="2">
    <location>
        <begin position="31"/>
        <end position="92"/>
    </location>
</feature>
<dbReference type="OrthoDB" id="7871744at2"/>
<protein>
    <recommendedName>
        <fullName evidence="2">DUF4377 domain-containing protein</fullName>
    </recommendedName>
</protein>
<dbReference type="InterPro" id="IPR025485">
    <property type="entry name" value="DUF4377"/>
</dbReference>
<keyword evidence="4" id="KW-1185">Reference proteome</keyword>
<feature type="chain" id="PRO_5010993508" description="DUF4377 domain-containing protein" evidence="1">
    <location>
        <begin position="20"/>
        <end position="96"/>
    </location>
</feature>
<accession>A0A1Y5RWF5</accession>
<organism evidence="3 4">
    <name type="scientific">Pseudoruegeria aquimaris</name>
    <dbReference type="NCBI Taxonomy" id="393663"/>
    <lineage>
        <taxon>Bacteria</taxon>
        <taxon>Pseudomonadati</taxon>
        <taxon>Pseudomonadota</taxon>
        <taxon>Alphaproteobacteria</taxon>
        <taxon>Rhodobacterales</taxon>
        <taxon>Roseobacteraceae</taxon>
        <taxon>Pseudoruegeria</taxon>
    </lineage>
</organism>
<gene>
    <name evidence="3" type="ORF">PSA7680_00996</name>
</gene>
<evidence type="ECO:0000259" key="2">
    <source>
        <dbReference type="Pfam" id="PF14302"/>
    </source>
</evidence>
<proteinExistence type="predicted"/>
<name>A0A1Y5RWF5_9RHOB</name>
<dbReference type="Proteomes" id="UP000193409">
    <property type="component" value="Unassembled WGS sequence"/>
</dbReference>
<dbReference type="EMBL" id="FWFQ01000005">
    <property type="protein sequence ID" value="SLN24169.1"/>
    <property type="molecule type" value="Genomic_DNA"/>
</dbReference>
<dbReference type="Pfam" id="PF14302">
    <property type="entry name" value="DUF4377"/>
    <property type="match status" value="1"/>
</dbReference>
<feature type="signal peptide" evidence="1">
    <location>
        <begin position="1"/>
        <end position="19"/>
    </location>
</feature>